<dbReference type="InterPro" id="IPR043428">
    <property type="entry name" value="LivM-like"/>
</dbReference>
<feature type="transmembrane region" description="Helical" evidence="6">
    <location>
        <begin position="245"/>
        <end position="269"/>
    </location>
</feature>
<feature type="transmembrane region" description="Helical" evidence="6">
    <location>
        <begin position="116"/>
        <end position="139"/>
    </location>
</feature>
<protein>
    <submittedName>
        <fullName evidence="7">Urea ABC transporter permease subunit UrtC</fullName>
    </submittedName>
</protein>
<dbReference type="RefSeq" id="WP_203734072.1">
    <property type="nucleotide sequence ID" value="NZ_BAAATX010000022.1"/>
</dbReference>
<comment type="caution">
    <text evidence="7">The sequence shown here is derived from an EMBL/GenBank/DDBJ whole genome shotgun (WGS) entry which is preliminary data.</text>
</comment>
<evidence type="ECO:0000313" key="8">
    <source>
        <dbReference type="Proteomes" id="UP000637628"/>
    </source>
</evidence>
<comment type="subcellular location">
    <subcellularLocation>
        <location evidence="1">Cell membrane</location>
        <topology evidence="1">Multi-pass membrane protein</topology>
    </subcellularLocation>
</comment>
<keyword evidence="3 6" id="KW-0812">Transmembrane</keyword>
<feature type="transmembrane region" description="Helical" evidence="6">
    <location>
        <begin position="318"/>
        <end position="341"/>
    </location>
</feature>
<evidence type="ECO:0000313" key="7">
    <source>
        <dbReference type="EMBL" id="GIE06230.1"/>
    </source>
</evidence>
<evidence type="ECO:0000256" key="2">
    <source>
        <dbReference type="ARBA" id="ARBA00022475"/>
    </source>
</evidence>
<evidence type="ECO:0000256" key="6">
    <source>
        <dbReference type="SAM" id="Phobius"/>
    </source>
</evidence>
<dbReference type="InterPro" id="IPR017778">
    <property type="entry name" value="ABC_transptr_urea_perm_UrtC"/>
</dbReference>
<dbReference type="PANTHER" id="PTHR30482">
    <property type="entry name" value="HIGH-AFFINITY BRANCHED-CHAIN AMINO ACID TRANSPORT SYSTEM PERMEASE"/>
    <property type="match status" value="1"/>
</dbReference>
<dbReference type="InterPro" id="IPR001851">
    <property type="entry name" value="ABC_transp_permease"/>
</dbReference>
<dbReference type="Proteomes" id="UP000637628">
    <property type="component" value="Unassembled WGS sequence"/>
</dbReference>
<dbReference type="EMBL" id="BOML01000059">
    <property type="protein sequence ID" value="GIE06230.1"/>
    <property type="molecule type" value="Genomic_DNA"/>
</dbReference>
<evidence type="ECO:0000256" key="3">
    <source>
        <dbReference type="ARBA" id="ARBA00022692"/>
    </source>
</evidence>
<keyword evidence="5 6" id="KW-0472">Membrane</keyword>
<organism evidence="7 8">
    <name type="scientific">Paractinoplanes durhamensis</name>
    <dbReference type="NCBI Taxonomy" id="113563"/>
    <lineage>
        <taxon>Bacteria</taxon>
        <taxon>Bacillati</taxon>
        <taxon>Actinomycetota</taxon>
        <taxon>Actinomycetes</taxon>
        <taxon>Micromonosporales</taxon>
        <taxon>Micromonosporaceae</taxon>
        <taxon>Paractinoplanes</taxon>
    </lineage>
</organism>
<feature type="transmembrane region" description="Helical" evidence="6">
    <location>
        <begin position="281"/>
        <end position="306"/>
    </location>
</feature>
<evidence type="ECO:0000256" key="4">
    <source>
        <dbReference type="ARBA" id="ARBA00022989"/>
    </source>
</evidence>
<keyword evidence="2" id="KW-1003">Cell membrane</keyword>
<reference evidence="7 8" key="1">
    <citation type="submission" date="2021-01" db="EMBL/GenBank/DDBJ databases">
        <title>Whole genome shotgun sequence of Actinoplanes durhamensis NBRC 14914.</title>
        <authorList>
            <person name="Komaki H."/>
            <person name="Tamura T."/>
        </authorList>
    </citation>
    <scope>NUCLEOTIDE SEQUENCE [LARGE SCALE GENOMIC DNA]</scope>
    <source>
        <strain evidence="7 8">NBRC 14914</strain>
    </source>
</reference>
<evidence type="ECO:0000256" key="5">
    <source>
        <dbReference type="ARBA" id="ARBA00023136"/>
    </source>
</evidence>
<dbReference type="Pfam" id="PF02653">
    <property type="entry name" value="BPD_transp_2"/>
    <property type="match status" value="1"/>
</dbReference>
<feature type="transmembrane region" description="Helical" evidence="6">
    <location>
        <begin position="66"/>
        <end position="86"/>
    </location>
</feature>
<feature type="transmembrane region" description="Helical" evidence="6">
    <location>
        <begin position="12"/>
        <end position="35"/>
    </location>
</feature>
<feature type="transmembrane region" description="Helical" evidence="6">
    <location>
        <begin position="42"/>
        <end position="60"/>
    </location>
</feature>
<dbReference type="NCBIfam" id="TIGR03408">
    <property type="entry name" value="urea_trans_UrtC"/>
    <property type="match status" value="1"/>
</dbReference>
<name>A0ABQ3Z8R0_9ACTN</name>
<dbReference type="PANTHER" id="PTHR30482:SF4">
    <property type="entry name" value="SLR1201 PROTEIN"/>
    <property type="match status" value="1"/>
</dbReference>
<keyword evidence="4 6" id="KW-1133">Transmembrane helix</keyword>
<sequence>MTKLKPWPSLRGIAGLGGIAVFAVLLLAVAPVVLSDHWINNLGKYCCWAIAAVGIGLAWGRGGMLVMGQGVFFALGAYAMAMHLTLETAGDRVPGFMVLYDPLAPLPVFWEPFRSAGFTLLAIVLLPVIVAGILGYALFKRRVKGAYFAILTQALAVALATLISSTIRETGGDTGLSDFKFFFGFVLNDPANKVMVYSIAAALLIVCLLAVWQFYRSRFGELLVATRDAEERVRFLGYDPANVKLVAFVVSALMASIGGAMFVPIVGIITPAEIGAAASILMIAGVAFGGRASLFGPALGAMAVGWGQSSLGSTWPDGWTYILGLLFVVVILLLPNGLSSLPARFAAIRRRPAEQPTPAIVVAELEEVRS</sequence>
<feature type="transmembrane region" description="Helical" evidence="6">
    <location>
        <begin position="194"/>
        <end position="215"/>
    </location>
</feature>
<accession>A0ABQ3Z8R0</accession>
<feature type="transmembrane region" description="Helical" evidence="6">
    <location>
        <begin position="146"/>
        <end position="164"/>
    </location>
</feature>
<dbReference type="CDD" id="cd06581">
    <property type="entry name" value="TM_PBP1_LivM_like"/>
    <property type="match status" value="1"/>
</dbReference>
<keyword evidence="8" id="KW-1185">Reference proteome</keyword>
<proteinExistence type="predicted"/>
<evidence type="ECO:0000256" key="1">
    <source>
        <dbReference type="ARBA" id="ARBA00004651"/>
    </source>
</evidence>
<gene>
    <name evidence="7" type="ORF">Adu01nite_75800</name>
</gene>